<keyword evidence="2" id="KW-1185">Reference proteome</keyword>
<organism evidence="1 2">
    <name type="scientific">Aegilops tauschii subsp. strangulata</name>
    <name type="common">Goatgrass</name>
    <dbReference type="NCBI Taxonomy" id="200361"/>
    <lineage>
        <taxon>Eukaryota</taxon>
        <taxon>Viridiplantae</taxon>
        <taxon>Streptophyta</taxon>
        <taxon>Embryophyta</taxon>
        <taxon>Tracheophyta</taxon>
        <taxon>Spermatophyta</taxon>
        <taxon>Magnoliopsida</taxon>
        <taxon>Liliopsida</taxon>
        <taxon>Poales</taxon>
        <taxon>Poaceae</taxon>
        <taxon>BOP clade</taxon>
        <taxon>Pooideae</taxon>
        <taxon>Triticodae</taxon>
        <taxon>Triticeae</taxon>
        <taxon>Triticinae</taxon>
        <taxon>Aegilops</taxon>
    </lineage>
</organism>
<sequence length="134" mass="14970">MFFGVSSVSRHAGRNKLTLAMTGAGCHLRSGSRSGRSSPIAWITQIQRLWPFCWRAWPTVESRRTQTMGLVTGSRSAALSRREHTGWCAVVRMLLLLGWRSQLTESTGKPPLDEKIECREDKVNAGDRLWLSAG</sequence>
<dbReference type="Proteomes" id="UP000015105">
    <property type="component" value="Chromosome 2D"/>
</dbReference>
<accession>A0A453BHP7</accession>
<evidence type="ECO:0000313" key="2">
    <source>
        <dbReference type="Proteomes" id="UP000015105"/>
    </source>
</evidence>
<dbReference type="AlphaFoldDB" id="A0A453BHP7"/>
<reference evidence="1" key="3">
    <citation type="journal article" date="2017" name="Nature">
        <title>Genome sequence of the progenitor of the wheat D genome Aegilops tauschii.</title>
        <authorList>
            <person name="Luo M.C."/>
            <person name="Gu Y.Q."/>
            <person name="Puiu D."/>
            <person name="Wang H."/>
            <person name="Twardziok S.O."/>
            <person name="Deal K.R."/>
            <person name="Huo N."/>
            <person name="Zhu T."/>
            <person name="Wang L."/>
            <person name="Wang Y."/>
            <person name="McGuire P.E."/>
            <person name="Liu S."/>
            <person name="Long H."/>
            <person name="Ramasamy R.K."/>
            <person name="Rodriguez J.C."/>
            <person name="Van S.L."/>
            <person name="Yuan L."/>
            <person name="Wang Z."/>
            <person name="Xia Z."/>
            <person name="Xiao L."/>
            <person name="Anderson O.D."/>
            <person name="Ouyang S."/>
            <person name="Liang Y."/>
            <person name="Zimin A.V."/>
            <person name="Pertea G."/>
            <person name="Qi P."/>
            <person name="Bennetzen J.L."/>
            <person name="Dai X."/>
            <person name="Dawson M.W."/>
            <person name="Muller H.G."/>
            <person name="Kugler K."/>
            <person name="Rivarola-Duarte L."/>
            <person name="Spannagl M."/>
            <person name="Mayer K.F.X."/>
            <person name="Lu F.H."/>
            <person name="Bevan M.W."/>
            <person name="Leroy P."/>
            <person name="Li P."/>
            <person name="You F.M."/>
            <person name="Sun Q."/>
            <person name="Liu Z."/>
            <person name="Lyons E."/>
            <person name="Wicker T."/>
            <person name="Salzberg S.L."/>
            <person name="Devos K.M."/>
            <person name="Dvorak J."/>
        </authorList>
    </citation>
    <scope>NUCLEOTIDE SEQUENCE [LARGE SCALE GENOMIC DNA]</scope>
    <source>
        <strain evidence="1">cv. AL8/78</strain>
    </source>
</reference>
<dbReference type="EnsemblPlants" id="AET2Gv20512600.3">
    <property type="protein sequence ID" value="AET2Gv20512600.3"/>
    <property type="gene ID" value="AET2Gv20512600"/>
</dbReference>
<proteinExistence type="predicted"/>
<protein>
    <submittedName>
        <fullName evidence="1">Uncharacterized protein</fullName>
    </submittedName>
</protein>
<reference evidence="1" key="5">
    <citation type="journal article" date="2021" name="G3 (Bethesda)">
        <title>Aegilops tauschii genome assembly Aet v5.0 features greater sequence contiguity and improved annotation.</title>
        <authorList>
            <person name="Wang L."/>
            <person name="Zhu T."/>
            <person name="Rodriguez J.C."/>
            <person name="Deal K.R."/>
            <person name="Dubcovsky J."/>
            <person name="McGuire P.E."/>
            <person name="Lux T."/>
            <person name="Spannagl M."/>
            <person name="Mayer K.F.X."/>
            <person name="Baldrich P."/>
            <person name="Meyers B.C."/>
            <person name="Huo N."/>
            <person name="Gu Y.Q."/>
            <person name="Zhou H."/>
            <person name="Devos K.M."/>
            <person name="Bennetzen J.L."/>
            <person name="Unver T."/>
            <person name="Budak H."/>
            <person name="Gulick P.J."/>
            <person name="Galiba G."/>
            <person name="Kalapos B."/>
            <person name="Nelson D.R."/>
            <person name="Li P."/>
            <person name="You F.M."/>
            <person name="Luo M.C."/>
            <person name="Dvorak J."/>
        </authorList>
    </citation>
    <scope>NUCLEOTIDE SEQUENCE [LARGE SCALE GENOMIC DNA]</scope>
    <source>
        <strain evidence="1">cv. AL8/78</strain>
    </source>
</reference>
<reference evidence="2" key="1">
    <citation type="journal article" date="2014" name="Science">
        <title>Ancient hybridizations among the ancestral genomes of bread wheat.</title>
        <authorList>
            <consortium name="International Wheat Genome Sequencing Consortium,"/>
            <person name="Marcussen T."/>
            <person name="Sandve S.R."/>
            <person name="Heier L."/>
            <person name="Spannagl M."/>
            <person name="Pfeifer M."/>
            <person name="Jakobsen K.S."/>
            <person name="Wulff B.B."/>
            <person name="Steuernagel B."/>
            <person name="Mayer K.F."/>
            <person name="Olsen O.A."/>
        </authorList>
    </citation>
    <scope>NUCLEOTIDE SEQUENCE [LARGE SCALE GENOMIC DNA]</scope>
    <source>
        <strain evidence="2">cv. AL8/78</strain>
    </source>
</reference>
<dbReference type="Gramene" id="AET2Gv20512600.3">
    <property type="protein sequence ID" value="AET2Gv20512600.3"/>
    <property type="gene ID" value="AET2Gv20512600"/>
</dbReference>
<reference evidence="2" key="2">
    <citation type="journal article" date="2017" name="Nat. Plants">
        <title>The Aegilops tauschii genome reveals multiple impacts of transposons.</title>
        <authorList>
            <person name="Zhao G."/>
            <person name="Zou C."/>
            <person name="Li K."/>
            <person name="Wang K."/>
            <person name="Li T."/>
            <person name="Gao L."/>
            <person name="Zhang X."/>
            <person name="Wang H."/>
            <person name="Yang Z."/>
            <person name="Liu X."/>
            <person name="Jiang W."/>
            <person name="Mao L."/>
            <person name="Kong X."/>
            <person name="Jiao Y."/>
            <person name="Jia J."/>
        </authorList>
    </citation>
    <scope>NUCLEOTIDE SEQUENCE [LARGE SCALE GENOMIC DNA]</scope>
    <source>
        <strain evidence="2">cv. AL8/78</strain>
    </source>
</reference>
<name>A0A453BHP7_AEGTS</name>
<reference evidence="1" key="4">
    <citation type="submission" date="2019-03" db="UniProtKB">
        <authorList>
            <consortium name="EnsemblPlants"/>
        </authorList>
    </citation>
    <scope>IDENTIFICATION</scope>
</reference>
<evidence type="ECO:0000313" key="1">
    <source>
        <dbReference type="EnsemblPlants" id="AET2Gv20512600.3"/>
    </source>
</evidence>